<feature type="domain" description="Major facilitator superfamily (MFS) profile" evidence="7">
    <location>
        <begin position="52"/>
        <end position="535"/>
    </location>
</feature>
<keyword evidence="3 6" id="KW-1133">Transmembrane helix</keyword>
<dbReference type="Gene3D" id="1.20.1250.20">
    <property type="entry name" value="MFS general substrate transporter like domains"/>
    <property type="match status" value="1"/>
</dbReference>
<keyword evidence="9" id="KW-1185">Reference proteome</keyword>
<gene>
    <name evidence="8" type="ORF">QBC32DRAFT_325271</name>
</gene>
<evidence type="ECO:0000256" key="1">
    <source>
        <dbReference type="ARBA" id="ARBA00004141"/>
    </source>
</evidence>
<name>A0AAN6SFM8_9PEZI</name>
<reference evidence="8" key="1">
    <citation type="journal article" date="2023" name="Mol. Phylogenet. Evol.">
        <title>Genome-scale phylogeny and comparative genomics of the fungal order Sordariales.</title>
        <authorList>
            <person name="Hensen N."/>
            <person name="Bonometti L."/>
            <person name="Westerberg I."/>
            <person name="Brannstrom I.O."/>
            <person name="Guillou S."/>
            <person name="Cros-Aarteil S."/>
            <person name="Calhoun S."/>
            <person name="Haridas S."/>
            <person name="Kuo A."/>
            <person name="Mondo S."/>
            <person name="Pangilinan J."/>
            <person name="Riley R."/>
            <person name="LaButti K."/>
            <person name="Andreopoulos B."/>
            <person name="Lipzen A."/>
            <person name="Chen C."/>
            <person name="Yan M."/>
            <person name="Daum C."/>
            <person name="Ng V."/>
            <person name="Clum A."/>
            <person name="Steindorff A."/>
            <person name="Ohm R.A."/>
            <person name="Martin F."/>
            <person name="Silar P."/>
            <person name="Natvig D.O."/>
            <person name="Lalanne C."/>
            <person name="Gautier V."/>
            <person name="Ament-Velasquez S.L."/>
            <person name="Kruys A."/>
            <person name="Hutchinson M.I."/>
            <person name="Powell A.J."/>
            <person name="Barry K."/>
            <person name="Miller A.N."/>
            <person name="Grigoriev I.V."/>
            <person name="Debuchy R."/>
            <person name="Gladieux P."/>
            <person name="Hiltunen Thoren M."/>
            <person name="Johannesson H."/>
        </authorList>
    </citation>
    <scope>NUCLEOTIDE SEQUENCE</scope>
    <source>
        <strain evidence="8">CBS 626.80</strain>
    </source>
</reference>
<evidence type="ECO:0000313" key="9">
    <source>
        <dbReference type="Proteomes" id="UP001303222"/>
    </source>
</evidence>
<dbReference type="GO" id="GO:0022857">
    <property type="term" value="F:transmembrane transporter activity"/>
    <property type="evidence" value="ECO:0007669"/>
    <property type="project" value="InterPro"/>
</dbReference>
<dbReference type="AlphaFoldDB" id="A0AAN6SFM8"/>
<feature type="transmembrane region" description="Helical" evidence="6">
    <location>
        <begin position="51"/>
        <end position="77"/>
    </location>
</feature>
<dbReference type="InterPro" id="IPR036259">
    <property type="entry name" value="MFS_trans_sf"/>
</dbReference>
<dbReference type="EMBL" id="MU859148">
    <property type="protein sequence ID" value="KAK3951423.1"/>
    <property type="molecule type" value="Genomic_DNA"/>
</dbReference>
<feature type="transmembrane region" description="Helical" evidence="6">
    <location>
        <begin position="118"/>
        <end position="136"/>
    </location>
</feature>
<comment type="subcellular location">
    <subcellularLocation>
        <location evidence="1">Membrane</location>
        <topology evidence="1">Multi-pass membrane protein</topology>
    </subcellularLocation>
</comment>
<feature type="region of interest" description="Disordered" evidence="5">
    <location>
        <begin position="236"/>
        <end position="259"/>
    </location>
</feature>
<organism evidence="8 9">
    <name type="scientific">Pseudoneurospora amorphoporcata</name>
    <dbReference type="NCBI Taxonomy" id="241081"/>
    <lineage>
        <taxon>Eukaryota</taxon>
        <taxon>Fungi</taxon>
        <taxon>Dikarya</taxon>
        <taxon>Ascomycota</taxon>
        <taxon>Pezizomycotina</taxon>
        <taxon>Sordariomycetes</taxon>
        <taxon>Sordariomycetidae</taxon>
        <taxon>Sordariales</taxon>
        <taxon>Sordariaceae</taxon>
        <taxon>Pseudoneurospora</taxon>
    </lineage>
</organism>
<dbReference type="Pfam" id="PF07690">
    <property type="entry name" value="MFS_1"/>
    <property type="match status" value="1"/>
</dbReference>
<dbReference type="PANTHER" id="PTHR23502:SF181">
    <property type="entry name" value="MAJOR FACILITATOR SUPERFAMILY (MFS) PROFILE DOMAIN-CONTAINING PROTEIN"/>
    <property type="match status" value="1"/>
</dbReference>
<accession>A0AAN6SFM8</accession>
<protein>
    <submittedName>
        <fullName evidence="8">Major facilitator superfamily domain-containing protein</fullName>
    </submittedName>
</protein>
<feature type="transmembrane region" description="Helical" evidence="6">
    <location>
        <begin position="364"/>
        <end position="383"/>
    </location>
</feature>
<reference evidence="8" key="2">
    <citation type="submission" date="2023-06" db="EMBL/GenBank/DDBJ databases">
        <authorList>
            <consortium name="Lawrence Berkeley National Laboratory"/>
            <person name="Mondo S.J."/>
            <person name="Hensen N."/>
            <person name="Bonometti L."/>
            <person name="Westerberg I."/>
            <person name="Brannstrom I.O."/>
            <person name="Guillou S."/>
            <person name="Cros-Aarteil S."/>
            <person name="Calhoun S."/>
            <person name="Haridas S."/>
            <person name="Kuo A."/>
            <person name="Pangilinan J."/>
            <person name="Riley R."/>
            <person name="Labutti K."/>
            <person name="Andreopoulos B."/>
            <person name="Lipzen A."/>
            <person name="Chen C."/>
            <person name="Yanf M."/>
            <person name="Daum C."/>
            <person name="Ng V."/>
            <person name="Clum A."/>
            <person name="Steindorff A."/>
            <person name="Ohm R."/>
            <person name="Martin F."/>
            <person name="Silar P."/>
            <person name="Natvig D."/>
            <person name="Lalanne C."/>
            <person name="Gautier V."/>
            <person name="Ament-Velasquez S.L."/>
            <person name="Kruys A."/>
            <person name="Hutchinson M.I."/>
            <person name="Powell A.J."/>
            <person name="Barry K."/>
            <person name="Miller A.N."/>
            <person name="Grigoriev I.V."/>
            <person name="Debuchy R."/>
            <person name="Gladieux P."/>
            <person name="Thoren M.H."/>
            <person name="Johannesson H."/>
        </authorList>
    </citation>
    <scope>NUCLEOTIDE SEQUENCE</scope>
    <source>
        <strain evidence="8">CBS 626.80</strain>
    </source>
</reference>
<evidence type="ECO:0000259" key="7">
    <source>
        <dbReference type="PROSITE" id="PS50850"/>
    </source>
</evidence>
<dbReference type="PROSITE" id="PS50850">
    <property type="entry name" value="MFS"/>
    <property type="match status" value="1"/>
</dbReference>
<feature type="transmembrane region" description="Helical" evidence="6">
    <location>
        <begin position="206"/>
        <end position="226"/>
    </location>
</feature>
<feature type="transmembrane region" description="Helical" evidence="6">
    <location>
        <begin position="477"/>
        <end position="496"/>
    </location>
</feature>
<dbReference type="PANTHER" id="PTHR23502">
    <property type="entry name" value="MAJOR FACILITATOR SUPERFAMILY"/>
    <property type="match status" value="1"/>
</dbReference>
<feature type="transmembrane region" description="Helical" evidence="6">
    <location>
        <begin position="435"/>
        <end position="456"/>
    </location>
</feature>
<evidence type="ECO:0000256" key="3">
    <source>
        <dbReference type="ARBA" id="ARBA00022989"/>
    </source>
</evidence>
<evidence type="ECO:0000256" key="4">
    <source>
        <dbReference type="ARBA" id="ARBA00023136"/>
    </source>
</evidence>
<evidence type="ECO:0000256" key="6">
    <source>
        <dbReference type="SAM" id="Phobius"/>
    </source>
</evidence>
<feature type="transmembrane region" description="Helical" evidence="6">
    <location>
        <begin position="142"/>
        <end position="164"/>
    </location>
</feature>
<evidence type="ECO:0000256" key="2">
    <source>
        <dbReference type="ARBA" id="ARBA00022692"/>
    </source>
</evidence>
<feature type="transmembrane region" description="Helical" evidence="6">
    <location>
        <begin position="319"/>
        <end position="344"/>
    </location>
</feature>
<feature type="transmembrane region" description="Helical" evidence="6">
    <location>
        <begin position="404"/>
        <end position="423"/>
    </location>
</feature>
<evidence type="ECO:0000256" key="5">
    <source>
        <dbReference type="SAM" id="MobiDB-lite"/>
    </source>
</evidence>
<keyword evidence="2 6" id="KW-0812">Transmembrane</keyword>
<dbReference type="InterPro" id="IPR011701">
    <property type="entry name" value="MFS"/>
</dbReference>
<feature type="transmembrane region" description="Helical" evidence="6">
    <location>
        <begin position="502"/>
        <end position="522"/>
    </location>
</feature>
<dbReference type="SUPFAM" id="SSF103473">
    <property type="entry name" value="MFS general substrate transporter"/>
    <property type="match status" value="1"/>
</dbReference>
<comment type="caution">
    <text evidence="8">The sequence shown here is derived from an EMBL/GenBank/DDBJ whole genome shotgun (WGS) entry which is preliminary data.</text>
</comment>
<feature type="transmembrane region" description="Helical" evidence="6">
    <location>
        <begin position="176"/>
        <end position="200"/>
    </location>
</feature>
<sequence>MVLHSLHDLDPTKGTVRLHLADNNSPIVLVPKPSENNPNDPLNWSRRKKRVAFLSVCAFAFLTNFGIGGLTPAFYILSLEFGKTQVETGALLLWPVLTLGVFNFFWVPIANYYGKRPVFVFACALLCACSMWGALADTFESLLWSLIIAAFAGSSTEALGASIANDLYFLHERGSVMGIYMNFISGGNTIGPLICGFIVSEYSWRWHKWMTFILTMVNFMAVVFLMPETTYFRHSPNPVDPDSGTSRGPTPRPADRSDAEKAIGSANARGARSPLGHTAESPTALNLPKKSWTEEISVWPVVSRDTPLVKLFFRPFPMWSYPCVIFAFLAYAVSLQMTVAVNILNPFVLQAPPYNWSPMANGLINIPGLIGNLFGSVLGGWVVDRFCDWKTKRNNGVYEPENRLWLCLVPLIISGSGCLLFGYGVEKTMNWASLFFGYGMISVALTAVPTITMAYVSDCLLPVNSDALMLVNGSKNVVCFFFAASVLIWVQMVGYAEAFGTTAGVFALIMGGGMALLIPFGARIRHRQANWRIIL</sequence>
<dbReference type="GO" id="GO:0005886">
    <property type="term" value="C:plasma membrane"/>
    <property type="evidence" value="ECO:0007669"/>
    <property type="project" value="TreeGrafter"/>
</dbReference>
<feature type="transmembrane region" description="Helical" evidence="6">
    <location>
        <begin position="89"/>
        <end position="106"/>
    </location>
</feature>
<keyword evidence="4 6" id="KW-0472">Membrane</keyword>
<evidence type="ECO:0000313" key="8">
    <source>
        <dbReference type="EMBL" id="KAK3951423.1"/>
    </source>
</evidence>
<dbReference type="Proteomes" id="UP001303222">
    <property type="component" value="Unassembled WGS sequence"/>
</dbReference>
<proteinExistence type="predicted"/>
<dbReference type="InterPro" id="IPR020846">
    <property type="entry name" value="MFS_dom"/>
</dbReference>